<comment type="caution">
    <text evidence="5">The sequence shown here is derived from an EMBL/GenBank/DDBJ whole genome shotgun (WGS) entry which is preliminary data.</text>
</comment>
<dbReference type="InterPro" id="IPR000835">
    <property type="entry name" value="HTH_MarR-typ"/>
</dbReference>
<evidence type="ECO:0000256" key="2">
    <source>
        <dbReference type="ARBA" id="ARBA00023125"/>
    </source>
</evidence>
<dbReference type="InterPro" id="IPR036388">
    <property type="entry name" value="WH-like_DNA-bd_sf"/>
</dbReference>
<dbReference type="EMBL" id="SJOA01000021">
    <property type="protein sequence ID" value="TCB56627.1"/>
    <property type="molecule type" value="Genomic_DNA"/>
</dbReference>
<evidence type="ECO:0000259" key="4">
    <source>
        <dbReference type="PROSITE" id="PS50995"/>
    </source>
</evidence>
<dbReference type="RefSeq" id="WP_131271864.1">
    <property type="nucleotide sequence ID" value="NZ_SJOA01000021.1"/>
</dbReference>
<dbReference type="OrthoDB" id="6712159at2"/>
<proteinExistence type="predicted"/>
<dbReference type="PANTHER" id="PTHR42756">
    <property type="entry name" value="TRANSCRIPTIONAL REGULATOR, MARR"/>
    <property type="match status" value="1"/>
</dbReference>
<organism evidence="5 6">
    <name type="scientific">Acinetobacter terrae</name>
    <dbReference type="NCBI Taxonomy" id="2731247"/>
    <lineage>
        <taxon>Bacteria</taxon>
        <taxon>Pseudomonadati</taxon>
        <taxon>Pseudomonadota</taxon>
        <taxon>Gammaproteobacteria</taxon>
        <taxon>Moraxellales</taxon>
        <taxon>Moraxellaceae</taxon>
        <taxon>Acinetobacter</taxon>
        <taxon>Acinetobacter Taxon 24</taxon>
    </lineage>
</organism>
<dbReference type="PROSITE" id="PS50995">
    <property type="entry name" value="HTH_MARR_2"/>
    <property type="match status" value="1"/>
</dbReference>
<dbReference type="PANTHER" id="PTHR42756:SF1">
    <property type="entry name" value="TRANSCRIPTIONAL REPRESSOR OF EMRAB OPERON"/>
    <property type="match status" value="1"/>
</dbReference>
<dbReference type="AlphaFoldDB" id="A0A4R0EIG4"/>
<dbReference type="Gene3D" id="1.10.10.10">
    <property type="entry name" value="Winged helix-like DNA-binding domain superfamily/Winged helix DNA-binding domain"/>
    <property type="match status" value="1"/>
</dbReference>
<keyword evidence="1" id="KW-0805">Transcription regulation</keyword>
<evidence type="ECO:0000256" key="3">
    <source>
        <dbReference type="ARBA" id="ARBA00023163"/>
    </source>
</evidence>
<keyword evidence="3" id="KW-0804">Transcription</keyword>
<sequence length="146" mass="16861">MPDPLKFRASLLRCARLMSDEINIILLPHQLNYSLWQVLYVIQLKQGCTSIDIAEYLNVSKPSIAKRIHALMQLEVLEQVDTEDKRQKKLILSSKGIELFQICSEKMDVFEQQLLLPVDQNSQNCTLDTLHRLMEHLQELKTGTPS</sequence>
<dbReference type="GO" id="GO:0003700">
    <property type="term" value="F:DNA-binding transcription factor activity"/>
    <property type="evidence" value="ECO:0007669"/>
    <property type="project" value="InterPro"/>
</dbReference>
<dbReference type="Pfam" id="PF12802">
    <property type="entry name" value="MarR_2"/>
    <property type="match status" value="1"/>
</dbReference>
<dbReference type="SUPFAM" id="SSF46785">
    <property type="entry name" value="Winged helix' DNA-binding domain"/>
    <property type="match status" value="1"/>
</dbReference>
<keyword evidence="2" id="KW-0238">DNA-binding</keyword>
<dbReference type="GO" id="GO:0003677">
    <property type="term" value="F:DNA binding"/>
    <property type="evidence" value="ECO:0007669"/>
    <property type="project" value="UniProtKB-KW"/>
</dbReference>
<evidence type="ECO:0000313" key="6">
    <source>
        <dbReference type="Proteomes" id="UP000291380"/>
    </source>
</evidence>
<evidence type="ECO:0000256" key="1">
    <source>
        <dbReference type="ARBA" id="ARBA00023015"/>
    </source>
</evidence>
<evidence type="ECO:0000313" key="5">
    <source>
        <dbReference type="EMBL" id="TCB56627.1"/>
    </source>
</evidence>
<feature type="domain" description="HTH marR-type" evidence="4">
    <location>
        <begin position="4"/>
        <end position="139"/>
    </location>
</feature>
<accession>A0A4R0EIG4</accession>
<reference evidence="5 6" key="1">
    <citation type="submission" date="2019-02" db="EMBL/GenBank/DDBJ databases">
        <title>High diversity of culturable Acinetobacter species in natural soil and water ecosystems.</title>
        <authorList>
            <person name="Radolfova-Krizova L."/>
            <person name="Nemec A."/>
        </authorList>
    </citation>
    <scope>NUCLEOTIDE SEQUENCE [LARGE SCALE GENOMIC DNA]</scope>
    <source>
        <strain evidence="5 6">ANC 4281</strain>
    </source>
</reference>
<protein>
    <submittedName>
        <fullName evidence="5">MarR family transcriptional regulator</fullName>
    </submittedName>
</protein>
<dbReference type="Proteomes" id="UP000291380">
    <property type="component" value="Unassembled WGS sequence"/>
</dbReference>
<dbReference type="InterPro" id="IPR036390">
    <property type="entry name" value="WH_DNA-bd_sf"/>
</dbReference>
<gene>
    <name evidence="5" type="ORF">E0H85_13640</name>
</gene>
<dbReference type="SMART" id="SM00347">
    <property type="entry name" value="HTH_MARR"/>
    <property type="match status" value="1"/>
</dbReference>
<name>A0A4R0EIG4_9GAMM</name>